<keyword evidence="1" id="KW-0479">Metal-binding</keyword>
<reference evidence="10" key="1">
    <citation type="submission" date="2019-06" db="EMBL/GenBank/DDBJ databases">
        <authorList>
            <consortium name="Wellcome Sanger Institute Data Sharing"/>
        </authorList>
    </citation>
    <scope>NUCLEOTIDE SEQUENCE [LARGE SCALE GENOMIC DNA]</scope>
</reference>
<gene>
    <name evidence="10" type="primary">trim46a</name>
</gene>
<dbReference type="SMART" id="SM00184">
    <property type="entry name" value="RING"/>
    <property type="match status" value="1"/>
</dbReference>
<dbReference type="PANTHER" id="PTHR24099:SF29">
    <property type="entry name" value="TRIPARTITE MOTIF-CONTAINING PROTEIN 46"/>
    <property type="match status" value="1"/>
</dbReference>
<feature type="compositionally biased region" description="Low complexity" evidence="6">
    <location>
        <begin position="657"/>
        <end position="666"/>
    </location>
</feature>
<evidence type="ECO:0000313" key="11">
    <source>
        <dbReference type="Proteomes" id="UP000472267"/>
    </source>
</evidence>
<dbReference type="InterPro" id="IPR001841">
    <property type="entry name" value="Znf_RING"/>
</dbReference>
<feature type="domain" description="COS" evidence="9">
    <location>
        <begin position="346"/>
        <end position="403"/>
    </location>
</feature>
<dbReference type="GO" id="GO:0007409">
    <property type="term" value="P:axonogenesis"/>
    <property type="evidence" value="ECO:0007669"/>
    <property type="project" value="TreeGrafter"/>
</dbReference>
<dbReference type="SUPFAM" id="SSF49265">
    <property type="entry name" value="Fibronectin type III"/>
    <property type="match status" value="1"/>
</dbReference>
<dbReference type="InterPro" id="IPR043136">
    <property type="entry name" value="B30.2/SPRY_sf"/>
</dbReference>
<reference evidence="10" key="3">
    <citation type="submission" date="2025-09" db="UniProtKB">
        <authorList>
            <consortium name="Ensembl"/>
        </authorList>
    </citation>
    <scope>IDENTIFICATION</scope>
</reference>
<keyword evidence="11" id="KW-1185">Reference proteome</keyword>
<dbReference type="Proteomes" id="UP000472267">
    <property type="component" value="Chromosome 11"/>
</dbReference>
<dbReference type="Gene3D" id="3.30.160.60">
    <property type="entry name" value="Classic Zinc Finger"/>
    <property type="match status" value="1"/>
</dbReference>
<dbReference type="Gene3D" id="2.60.40.10">
    <property type="entry name" value="Immunoglobulins"/>
    <property type="match status" value="1"/>
</dbReference>
<feature type="compositionally biased region" description="Pro residues" evidence="6">
    <location>
        <begin position="44"/>
        <end position="53"/>
    </location>
</feature>
<dbReference type="GO" id="GO:1904115">
    <property type="term" value="C:axon cytoplasm"/>
    <property type="evidence" value="ECO:0007669"/>
    <property type="project" value="GOC"/>
</dbReference>
<dbReference type="PROSITE" id="PS51262">
    <property type="entry name" value="COS"/>
    <property type="match status" value="1"/>
</dbReference>
<dbReference type="InterPro" id="IPR003961">
    <property type="entry name" value="FN3_dom"/>
</dbReference>
<name>A0A672FSM0_SALFA</name>
<dbReference type="InterPro" id="IPR018957">
    <property type="entry name" value="Znf_C3HC4_RING-type"/>
</dbReference>
<dbReference type="PANTHER" id="PTHR24099">
    <property type="entry name" value="E3 UBIQUITIN-PROTEIN LIGASE TRIM36-RELATED"/>
    <property type="match status" value="1"/>
</dbReference>
<evidence type="ECO:0000259" key="9">
    <source>
        <dbReference type="PROSITE" id="PS51262"/>
    </source>
</evidence>
<dbReference type="PROSITE" id="PS50119">
    <property type="entry name" value="ZF_BBOX"/>
    <property type="match status" value="1"/>
</dbReference>
<dbReference type="GO" id="GO:0008270">
    <property type="term" value="F:zinc ion binding"/>
    <property type="evidence" value="ECO:0007669"/>
    <property type="project" value="UniProtKB-KW"/>
</dbReference>
<evidence type="ECO:0000256" key="2">
    <source>
        <dbReference type="ARBA" id="ARBA00022771"/>
    </source>
</evidence>
<dbReference type="InterPro" id="IPR013083">
    <property type="entry name" value="Znf_RING/FYVE/PHD"/>
</dbReference>
<feature type="domain" description="Fibronectin type-III" evidence="8">
    <location>
        <begin position="407"/>
        <end position="511"/>
    </location>
</feature>
<dbReference type="AlphaFoldDB" id="A0A672FSM0"/>
<dbReference type="Pfam" id="PF00097">
    <property type="entry name" value="zf-C3HC4"/>
    <property type="match status" value="1"/>
</dbReference>
<reference evidence="10" key="2">
    <citation type="submission" date="2025-08" db="UniProtKB">
        <authorList>
            <consortium name="Ensembl"/>
        </authorList>
    </citation>
    <scope>IDENTIFICATION</scope>
</reference>
<dbReference type="InterPro" id="IPR017903">
    <property type="entry name" value="COS_domain"/>
</dbReference>
<dbReference type="SUPFAM" id="SSF49899">
    <property type="entry name" value="Concanavalin A-like lectins/glucanases"/>
    <property type="match status" value="1"/>
</dbReference>
<dbReference type="Gene3D" id="4.10.830.40">
    <property type="match status" value="1"/>
</dbReference>
<dbReference type="SUPFAM" id="SSF57845">
    <property type="entry name" value="B-box zinc-binding domain"/>
    <property type="match status" value="1"/>
</dbReference>
<dbReference type="InParanoid" id="A0A672FSM0"/>
<dbReference type="InterPro" id="IPR013783">
    <property type="entry name" value="Ig-like_fold"/>
</dbReference>
<dbReference type="InterPro" id="IPR036116">
    <property type="entry name" value="FN3_sf"/>
</dbReference>
<dbReference type="GO" id="GO:0044304">
    <property type="term" value="C:main axon"/>
    <property type="evidence" value="ECO:0007669"/>
    <property type="project" value="TreeGrafter"/>
</dbReference>
<dbReference type="PROSITE" id="PS50853">
    <property type="entry name" value="FN3"/>
    <property type="match status" value="1"/>
</dbReference>
<keyword evidence="4" id="KW-0175">Coiled coil</keyword>
<dbReference type="Gene3D" id="3.30.40.10">
    <property type="entry name" value="Zinc/RING finger domain, C3HC4 (zinc finger)"/>
    <property type="match status" value="1"/>
</dbReference>
<dbReference type="InterPro" id="IPR050617">
    <property type="entry name" value="E3_ligase_FN3/SPRY"/>
</dbReference>
<evidence type="ECO:0000259" key="7">
    <source>
        <dbReference type="PROSITE" id="PS50119"/>
    </source>
</evidence>
<organism evidence="10 11">
    <name type="scientific">Salarias fasciatus</name>
    <name type="common">Jewelled blenny</name>
    <name type="synonym">Blennius fasciatus</name>
    <dbReference type="NCBI Taxonomy" id="181472"/>
    <lineage>
        <taxon>Eukaryota</taxon>
        <taxon>Metazoa</taxon>
        <taxon>Chordata</taxon>
        <taxon>Craniata</taxon>
        <taxon>Vertebrata</taxon>
        <taxon>Euteleostomi</taxon>
        <taxon>Actinopterygii</taxon>
        <taxon>Neopterygii</taxon>
        <taxon>Teleostei</taxon>
        <taxon>Neoteleostei</taxon>
        <taxon>Acanthomorphata</taxon>
        <taxon>Ovalentaria</taxon>
        <taxon>Blenniimorphae</taxon>
        <taxon>Blenniiformes</taxon>
        <taxon>Blennioidei</taxon>
        <taxon>Blenniidae</taxon>
        <taxon>Salariinae</taxon>
        <taxon>Salarias</taxon>
    </lineage>
</organism>
<proteinExistence type="predicted"/>
<evidence type="ECO:0000259" key="8">
    <source>
        <dbReference type="PROSITE" id="PS50853"/>
    </source>
</evidence>
<dbReference type="Ensembl" id="ENSSFAT00005001727.1">
    <property type="protein sequence ID" value="ENSSFAP00005001624.1"/>
    <property type="gene ID" value="ENSSFAG00005000692.1"/>
</dbReference>
<feature type="region of interest" description="Disordered" evidence="6">
    <location>
        <begin position="44"/>
        <end position="79"/>
    </location>
</feature>
<dbReference type="CDD" id="cd00063">
    <property type="entry name" value="FN3"/>
    <property type="match status" value="1"/>
</dbReference>
<keyword evidence="3" id="KW-0862">Zinc</keyword>
<evidence type="ECO:0000256" key="3">
    <source>
        <dbReference type="ARBA" id="ARBA00022833"/>
    </source>
</evidence>
<accession>A0A672FSM0</accession>
<dbReference type="SMART" id="SM00336">
    <property type="entry name" value="BBOX"/>
    <property type="match status" value="1"/>
</dbReference>
<dbReference type="GO" id="GO:0001578">
    <property type="term" value="P:microtubule bundle formation"/>
    <property type="evidence" value="ECO:0007669"/>
    <property type="project" value="TreeGrafter"/>
</dbReference>
<dbReference type="Gene3D" id="2.60.120.920">
    <property type="match status" value="1"/>
</dbReference>
<keyword evidence="2 5" id="KW-0863">Zinc-finger</keyword>
<dbReference type="InterPro" id="IPR000315">
    <property type="entry name" value="Znf_B-box"/>
</dbReference>
<dbReference type="GO" id="GO:0001764">
    <property type="term" value="P:neuron migration"/>
    <property type="evidence" value="ECO:0007669"/>
    <property type="project" value="TreeGrafter"/>
</dbReference>
<feature type="domain" description="B box-type" evidence="7">
    <location>
        <begin position="205"/>
        <end position="247"/>
    </location>
</feature>
<dbReference type="GO" id="GO:0048490">
    <property type="term" value="P:anterograde synaptic vesicle transport"/>
    <property type="evidence" value="ECO:0007669"/>
    <property type="project" value="TreeGrafter"/>
</dbReference>
<evidence type="ECO:0000256" key="6">
    <source>
        <dbReference type="SAM" id="MobiDB-lite"/>
    </source>
</evidence>
<dbReference type="InterPro" id="IPR013320">
    <property type="entry name" value="ConA-like_dom_sf"/>
</dbReference>
<dbReference type="SUPFAM" id="SSF57850">
    <property type="entry name" value="RING/U-box"/>
    <property type="match status" value="1"/>
</dbReference>
<dbReference type="Pfam" id="PF00643">
    <property type="entry name" value="zf-B_box"/>
    <property type="match status" value="1"/>
</dbReference>
<feature type="region of interest" description="Disordered" evidence="6">
    <location>
        <begin position="645"/>
        <end position="679"/>
    </location>
</feature>
<evidence type="ECO:0000256" key="4">
    <source>
        <dbReference type="ARBA" id="ARBA00023054"/>
    </source>
</evidence>
<evidence type="ECO:0000256" key="5">
    <source>
        <dbReference type="PROSITE-ProRule" id="PRU00024"/>
    </source>
</evidence>
<evidence type="ECO:0000256" key="1">
    <source>
        <dbReference type="ARBA" id="ARBA00022723"/>
    </source>
</evidence>
<evidence type="ECO:0000313" key="10">
    <source>
        <dbReference type="Ensembl" id="ENSSFAP00005001624.1"/>
    </source>
</evidence>
<protein>
    <submittedName>
        <fullName evidence="10">Tripartite motif containing 46a</fullName>
    </submittedName>
</protein>
<sequence>MKSMERELHCPVCDEMVKQPILLPCQHSVCLLCAADVLVQRGYPPPDLPPEPHSPASTPNTRSPRGPRRPMPRTPDRLDHVLRTGEGVSESHVHLSNSSFTAAPPPMLFPCPSCQQDVELGEKGLTDCLRNLTLERIVERYRHTLSLGSVAIMCGFCKPPQSLEATKGCADCKSNFCNECFKLYHPWGTPRAQHEHILPTNNFRPKVLTCTDHDQEKLQWYCRNCQRLLCQLCKLRRVHHGHKVLPIAQAYQALKVSLSVFVVLNSGSSKPFSINLLFALTGEDYQGSQLHPGQSRDNSESDQSGTLALALEGSRSRREEALSAQAFERQGLLEHEGLMAYTQELLKETDPPCFVQASRVTHSRLVKAIENLQCFSLAADPSFGRFHLDASKEVKLISSMKFIQGREPADLSPTLAYDQLFLCWRLPQDSAPAWHFSVEYQRRAGGAAATWGGAGSPTSSTAWQRQDDVKGTSAVIDRLQMDSVYVLRVRGCNKAGFGEYSEEVFLHTPPAPGETFSLDSRWGLHADRLALGRGQTYARSVPGLSLLQAADRTLTSCHLTSDLLVADLAVAQGRHYWACSVEPGSYLVKVGVGQEAKLQEWFHLPQDMASPRCDPDSGHDSGAEDSQDSPPFCFLTMGMGKILLPQGHGHTQSQADSQSQAGLHSHSSSHGHLPHPPTAPLPPRLGVCLDCDKGRVTFYDAHSLRVLWEGQVDCSAPVCPAFCFIGGGALQLQDLVANRSIEEPPPRRVTIQTRATNLSK</sequence>